<dbReference type="Proteomes" id="UP000199385">
    <property type="component" value="Chromosome I"/>
</dbReference>
<dbReference type="PATRIC" id="fig|261654.4.peg.1645"/>
<keyword evidence="3" id="KW-1185">Reference proteome</keyword>
<name>A0A1A8ZC30_9ACTN</name>
<evidence type="ECO:0000313" key="2">
    <source>
        <dbReference type="EMBL" id="SBT41433.1"/>
    </source>
</evidence>
<dbReference type="OrthoDB" id="3292027at2"/>
<protein>
    <submittedName>
        <fullName evidence="2">Uncharacterized protein</fullName>
    </submittedName>
</protein>
<accession>A0A1A8ZC30</accession>
<dbReference type="RefSeq" id="WP_091660101.1">
    <property type="nucleotide sequence ID" value="NZ_LT594323.1"/>
</dbReference>
<feature type="compositionally biased region" description="Basic and acidic residues" evidence="1">
    <location>
        <begin position="265"/>
        <end position="290"/>
    </location>
</feature>
<feature type="region of interest" description="Disordered" evidence="1">
    <location>
        <begin position="256"/>
        <end position="290"/>
    </location>
</feature>
<dbReference type="AlphaFoldDB" id="A0A1A8ZC30"/>
<evidence type="ECO:0000313" key="3">
    <source>
        <dbReference type="Proteomes" id="UP000199385"/>
    </source>
</evidence>
<dbReference type="EMBL" id="LT594323">
    <property type="protein sequence ID" value="SBT41433.1"/>
    <property type="molecule type" value="Genomic_DNA"/>
</dbReference>
<evidence type="ECO:0000256" key="1">
    <source>
        <dbReference type="SAM" id="MobiDB-lite"/>
    </source>
</evidence>
<sequence>MGYWGTVVVARADGLLVDQDGIDGFGYRHRWVRELGDGWQSVETTGVHDPPDLLAPARALTASTGQPVLAAYVSDGDCAVMVAATPTGVGPLTHLWDTDGPCGVYRHQPRGMPAPAGRGVDEVVAELVAWSTAAGLRADGTTLHALLRREPPVVADDLLFALVRALGVARIGRTRPWAVPLEQWPLRWVTELLGPRARAEAAYRDAEVRDGVEPEPAAPWEAPAVRLDDELWASLYRPGVDVAGLARRAADLRAQYDAARGRPPRRYEQPLHAEDPDSSGRRRADERATG</sequence>
<gene>
    <name evidence="2" type="ORF">GA0070611_1619</name>
</gene>
<organism evidence="2 3">
    <name type="scientific">Micromonospora auratinigra</name>
    <dbReference type="NCBI Taxonomy" id="261654"/>
    <lineage>
        <taxon>Bacteria</taxon>
        <taxon>Bacillati</taxon>
        <taxon>Actinomycetota</taxon>
        <taxon>Actinomycetes</taxon>
        <taxon>Micromonosporales</taxon>
        <taxon>Micromonosporaceae</taxon>
        <taxon>Micromonospora</taxon>
    </lineage>
</organism>
<reference evidence="3" key="1">
    <citation type="submission" date="2016-06" db="EMBL/GenBank/DDBJ databases">
        <authorList>
            <person name="Varghese N."/>
            <person name="Submissions Spin"/>
        </authorList>
    </citation>
    <scope>NUCLEOTIDE SEQUENCE [LARGE SCALE GENOMIC DNA]</scope>
    <source>
        <strain evidence="3">DSM 44815</strain>
    </source>
</reference>
<proteinExistence type="predicted"/>